<evidence type="ECO:0000313" key="3">
    <source>
        <dbReference type="Proteomes" id="UP001324993"/>
    </source>
</evidence>
<sequence>MKKLHIIYALFFAAHTWAAELNVTTPLVEMLDRRVTQAPKMHRLPELDQGAVQAIQYETLPAEIDADTQLVSADLPESYQTYYVNLKDSRGYLISSVLVELDL</sequence>
<keyword evidence="1" id="KW-0732">Signal</keyword>
<organism evidence="2 3">
    <name type="scientific">Coraliomargarita algicola</name>
    <dbReference type="NCBI Taxonomy" id="3092156"/>
    <lineage>
        <taxon>Bacteria</taxon>
        <taxon>Pseudomonadati</taxon>
        <taxon>Verrucomicrobiota</taxon>
        <taxon>Opitutia</taxon>
        <taxon>Puniceicoccales</taxon>
        <taxon>Coraliomargaritaceae</taxon>
        <taxon>Coraliomargarita</taxon>
    </lineage>
</organism>
<dbReference type="Proteomes" id="UP001324993">
    <property type="component" value="Chromosome"/>
</dbReference>
<dbReference type="EMBL" id="CP138858">
    <property type="protein sequence ID" value="WPJ96232.1"/>
    <property type="molecule type" value="Genomic_DNA"/>
</dbReference>
<feature type="chain" id="PRO_5047117182" evidence="1">
    <location>
        <begin position="19"/>
        <end position="103"/>
    </location>
</feature>
<keyword evidence="3" id="KW-1185">Reference proteome</keyword>
<reference evidence="2 3" key="1">
    <citation type="submission" date="2023-11" db="EMBL/GenBank/DDBJ databases">
        <title>Coraliomargarita sp. nov., isolated from marine algae.</title>
        <authorList>
            <person name="Lee J.K."/>
            <person name="Baek J.H."/>
            <person name="Kim J.M."/>
            <person name="Choi D.G."/>
            <person name="Jeon C.O."/>
        </authorList>
    </citation>
    <scope>NUCLEOTIDE SEQUENCE [LARGE SCALE GENOMIC DNA]</scope>
    <source>
        <strain evidence="2 3">J2-16</strain>
    </source>
</reference>
<evidence type="ECO:0000256" key="1">
    <source>
        <dbReference type="SAM" id="SignalP"/>
    </source>
</evidence>
<name>A0ABZ0RMT5_9BACT</name>
<feature type="signal peptide" evidence="1">
    <location>
        <begin position="1"/>
        <end position="18"/>
    </location>
</feature>
<dbReference type="RefSeq" id="WP_319833095.1">
    <property type="nucleotide sequence ID" value="NZ_CP138858.1"/>
</dbReference>
<accession>A0ABZ0RMT5</accession>
<gene>
    <name evidence="2" type="ORF">SH580_00765</name>
</gene>
<protein>
    <submittedName>
        <fullName evidence="2">Uncharacterized protein</fullName>
    </submittedName>
</protein>
<evidence type="ECO:0000313" key="2">
    <source>
        <dbReference type="EMBL" id="WPJ96232.1"/>
    </source>
</evidence>
<proteinExistence type="predicted"/>